<proteinExistence type="predicted"/>
<dbReference type="RefSeq" id="WP_139695094.1">
    <property type="nucleotide sequence ID" value="NZ_CP074074.1"/>
</dbReference>
<dbReference type="OrthoDB" id="673785at2"/>
<accession>A0A5C4SR90</accession>
<organism evidence="1 2">
    <name type="scientific">Allotamlana fucoidanivorans</name>
    <dbReference type="NCBI Taxonomy" id="2583814"/>
    <lineage>
        <taxon>Bacteria</taxon>
        <taxon>Pseudomonadati</taxon>
        <taxon>Bacteroidota</taxon>
        <taxon>Flavobacteriia</taxon>
        <taxon>Flavobacteriales</taxon>
        <taxon>Flavobacteriaceae</taxon>
        <taxon>Allotamlana</taxon>
    </lineage>
</organism>
<name>A0A5C4SR90_9FLAO</name>
<gene>
    <name evidence="1" type="ORF">FGF67_03545</name>
</gene>
<reference evidence="1 2" key="1">
    <citation type="submission" date="2019-05" db="EMBL/GenBank/DDBJ databases">
        <title>Tamlana fucoidanivorans sp. nov., isolated from the surface of algae collected from Fujian province in China.</title>
        <authorList>
            <person name="Li J."/>
        </authorList>
    </citation>
    <scope>NUCLEOTIDE SEQUENCE [LARGE SCALE GENOMIC DNA]</scope>
    <source>
        <strain evidence="1 2">CW2-9</strain>
    </source>
</reference>
<keyword evidence="2" id="KW-1185">Reference proteome</keyword>
<dbReference type="AlphaFoldDB" id="A0A5C4SR90"/>
<dbReference type="Proteomes" id="UP000308713">
    <property type="component" value="Unassembled WGS sequence"/>
</dbReference>
<sequence length="367" mass="42451">MKSSLIKILVCLFTGVLTVSILYGLSDTLTHKRNSFYRYFTTHPVSYNKSIDLKYNSYYFAGTSNDYVYLSNLTAPLHLLKINLATIDTNHYTIKIDDKNPLKFSNSTRVSIFNPHFFITDGIEPRILRGTIGEWSAKRIMYDSMYFNDAKPIGSKSFVLRSISSKTNENILGKESNTKPHVILNDQLLKKQVDGIFCTDGILRYNKNLSKIIYLYHYRNEYLVIDTTLTLLNKGHTIDTNTVAKIKVASITSNQTKTISEPPIVVNKNADAYNNYLFVHSGLMSKNESKKTFQETSVIDIYNILSNTYEFSIYIYPYKKQKLKRFIVTNKYLLGIHNQYLVVYDLNPKWFKDLNTKPKENKDILSR</sequence>
<evidence type="ECO:0000313" key="1">
    <source>
        <dbReference type="EMBL" id="TNJ46079.1"/>
    </source>
</evidence>
<dbReference type="EMBL" id="VDCS01000003">
    <property type="protein sequence ID" value="TNJ46079.1"/>
    <property type="molecule type" value="Genomic_DNA"/>
</dbReference>
<protein>
    <submittedName>
        <fullName evidence="1">Uncharacterized protein</fullName>
    </submittedName>
</protein>
<evidence type="ECO:0000313" key="2">
    <source>
        <dbReference type="Proteomes" id="UP000308713"/>
    </source>
</evidence>
<comment type="caution">
    <text evidence="1">The sequence shown here is derived from an EMBL/GenBank/DDBJ whole genome shotgun (WGS) entry which is preliminary data.</text>
</comment>